<dbReference type="InterPro" id="IPR006073">
    <property type="entry name" value="GTP-bd"/>
</dbReference>
<feature type="transmembrane region" description="Helical" evidence="13">
    <location>
        <begin position="7"/>
        <end position="25"/>
    </location>
</feature>
<evidence type="ECO:0000259" key="14">
    <source>
        <dbReference type="Pfam" id="PF01926"/>
    </source>
</evidence>
<organism evidence="18 19">
    <name type="scientific">Glossina palpalis gambiensis</name>
    <dbReference type="NCBI Taxonomy" id="67801"/>
    <lineage>
        <taxon>Eukaryota</taxon>
        <taxon>Metazoa</taxon>
        <taxon>Ecdysozoa</taxon>
        <taxon>Arthropoda</taxon>
        <taxon>Hexapoda</taxon>
        <taxon>Insecta</taxon>
        <taxon>Pterygota</taxon>
        <taxon>Neoptera</taxon>
        <taxon>Endopterygota</taxon>
        <taxon>Diptera</taxon>
        <taxon>Brachycera</taxon>
        <taxon>Muscomorpha</taxon>
        <taxon>Hippoboscoidea</taxon>
        <taxon>Glossinidae</taxon>
        <taxon>Glossina</taxon>
    </lineage>
</organism>
<dbReference type="Proteomes" id="UP000092460">
    <property type="component" value="Unassembled WGS sequence"/>
</dbReference>
<feature type="domain" description="GTP-binding protein TrmE N-terminal" evidence="16">
    <location>
        <begin position="422"/>
        <end position="536"/>
    </location>
</feature>
<evidence type="ECO:0000256" key="12">
    <source>
        <dbReference type="ARBA" id="ARBA00033342"/>
    </source>
</evidence>
<dbReference type="STRING" id="67801.A0A1B0C1P6"/>
<name>A0A1B0C1P6_9MUSC</name>
<dbReference type="GO" id="GO:0005829">
    <property type="term" value="C:cytosol"/>
    <property type="evidence" value="ECO:0007669"/>
    <property type="project" value="TreeGrafter"/>
</dbReference>
<dbReference type="InterPro" id="IPR028053">
    <property type="entry name" value="Membr_insert_YidC_N"/>
</dbReference>
<dbReference type="CDD" id="cd20070">
    <property type="entry name" value="5TM_YidC_Alb3"/>
    <property type="match status" value="1"/>
</dbReference>
<keyword evidence="9 13" id="KW-0472">Membrane</keyword>
<evidence type="ECO:0000259" key="17">
    <source>
        <dbReference type="Pfam" id="PF14849"/>
    </source>
</evidence>
<evidence type="ECO:0000256" key="9">
    <source>
        <dbReference type="ARBA" id="ARBA00023136"/>
    </source>
</evidence>
<dbReference type="GO" id="GO:0015031">
    <property type="term" value="P:protein transport"/>
    <property type="evidence" value="ECO:0007669"/>
    <property type="project" value="UniProtKB-KW"/>
</dbReference>
<dbReference type="InterPro" id="IPR019998">
    <property type="entry name" value="Membr_insert_YidC"/>
</dbReference>
<dbReference type="Pfam" id="PF10396">
    <property type="entry name" value="TrmE_N"/>
    <property type="match status" value="1"/>
</dbReference>
<proteinExistence type="inferred from homology"/>
<evidence type="ECO:0000256" key="8">
    <source>
        <dbReference type="ARBA" id="ARBA00022989"/>
    </source>
</evidence>
<reference evidence="19" key="1">
    <citation type="submission" date="2015-01" db="EMBL/GenBank/DDBJ databases">
        <authorList>
            <person name="Aksoy S."/>
            <person name="Warren W."/>
            <person name="Wilson R.K."/>
        </authorList>
    </citation>
    <scope>NUCLEOTIDE SEQUENCE [LARGE SCALE GENOMIC DNA]</scope>
    <source>
        <strain evidence="19">IAEA</strain>
    </source>
</reference>
<keyword evidence="19" id="KW-1185">Reference proteome</keyword>
<dbReference type="InterPro" id="IPR047196">
    <property type="entry name" value="YidC_ALB_C"/>
</dbReference>
<dbReference type="PANTHER" id="PTHR42714:SF2">
    <property type="entry name" value="TRNA MODIFICATION GTPASE GTPBP3, MITOCHONDRIAL"/>
    <property type="match status" value="1"/>
</dbReference>
<dbReference type="Pfam" id="PF14849">
    <property type="entry name" value="YidC_periplas"/>
    <property type="match status" value="1"/>
</dbReference>
<evidence type="ECO:0000256" key="11">
    <source>
        <dbReference type="ARBA" id="ARBA00033245"/>
    </source>
</evidence>
<dbReference type="GO" id="GO:0002098">
    <property type="term" value="P:tRNA wobble uridine modification"/>
    <property type="evidence" value="ECO:0007669"/>
    <property type="project" value="TreeGrafter"/>
</dbReference>
<dbReference type="Gene3D" id="3.30.1360.120">
    <property type="entry name" value="Probable tRNA modification gtpase trme, domain 1"/>
    <property type="match status" value="1"/>
</dbReference>
<dbReference type="Gene3D" id="2.70.98.90">
    <property type="match status" value="1"/>
</dbReference>
<evidence type="ECO:0000259" key="15">
    <source>
        <dbReference type="Pfam" id="PF02096"/>
    </source>
</evidence>
<evidence type="ECO:0000313" key="18">
    <source>
        <dbReference type="EnsemblMetazoa" id="GPPI046735-PA"/>
    </source>
</evidence>
<dbReference type="Pfam" id="PF02096">
    <property type="entry name" value="60KD_IMP"/>
    <property type="match status" value="1"/>
</dbReference>
<dbReference type="InterPro" id="IPR028055">
    <property type="entry name" value="YidC/Oxa/ALB_C"/>
</dbReference>
<dbReference type="NCBIfam" id="TIGR00231">
    <property type="entry name" value="small_GTP"/>
    <property type="match status" value="1"/>
</dbReference>
<dbReference type="CDD" id="cd04164">
    <property type="entry name" value="trmE"/>
    <property type="match status" value="1"/>
</dbReference>
<keyword evidence="10" id="KW-0143">Chaperone</keyword>
<protein>
    <recommendedName>
        <fullName evidence="3">Membrane protein insertase YidC</fullName>
    </recommendedName>
    <alternativeName>
        <fullName evidence="12">Foldase YidC</fullName>
    </alternativeName>
    <alternativeName>
        <fullName evidence="11">Membrane integrase YidC</fullName>
    </alternativeName>
</protein>
<evidence type="ECO:0000256" key="6">
    <source>
        <dbReference type="ARBA" id="ARBA00022692"/>
    </source>
</evidence>
<feature type="domain" description="Membrane insertase YidC/Oxa/ALB C-terminal" evidence="15">
    <location>
        <begin position="329"/>
        <end position="416"/>
    </location>
</feature>
<dbReference type="AlphaFoldDB" id="A0A1B0C1P6"/>
<keyword evidence="8 13" id="KW-1133">Transmembrane helix</keyword>
<keyword evidence="4" id="KW-0813">Transport</keyword>
<feature type="domain" description="G" evidence="14">
    <location>
        <begin position="599"/>
        <end position="697"/>
    </location>
</feature>
<dbReference type="HAMAP" id="MF_01810">
    <property type="entry name" value="YidC_type1"/>
    <property type="match status" value="1"/>
</dbReference>
<dbReference type="GO" id="GO:0005525">
    <property type="term" value="F:GTP binding"/>
    <property type="evidence" value="ECO:0007669"/>
    <property type="project" value="InterPro"/>
</dbReference>
<dbReference type="VEuPathDB" id="VectorBase:GPPI046735"/>
<dbReference type="Gene3D" id="1.20.120.430">
    <property type="entry name" value="tRNA modification GTPase MnmE domain 2"/>
    <property type="match status" value="1"/>
</dbReference>
<keyword evidence="6 13" id="KW-0812">Transmembrane</keyword>
<dbReference type="CDD" id="cd14858">
    <property type="entry name" value="TrmE_N"/>
    <property type="match status" value="1"/>
</dbReference>
<evidence type="ECO:0000256" key="2">
    <source>
        <dbReference type="ARBA" id="ARBA00010527"/>
    </source>
</evidence>
<evidence type="ECO:0000256" key="3">
    <source>
        <dbReference type="ARBA" id="ARBA00015325"/>
    </source>
</evidence>
<dbReference type="InterPro" id="IPR018948">
    <property type="entry name" value="GTP-bd_TrmE_N"/>
</dbReference>
<dbReference type="PRINTS" id="PR00701">
    <property type="entry name" value="60KDINNERMP"/>
</dbReference>
<comment type="similarity">
    <text evidence="2">Belongs to the OXA1/ALB3/YidC family. Type 1 subfamily.</text>
</comment>
<dbReference type="InterPro" id="IPR027266">
    <property type="entry name" value="TrmE/GcvT-like"/>
</dbReference>
<evidence type="ECO:0000256" key="5">
    <source>
        <dbReference type="ARBA" id="ARBA00022475"/>
    </source>
</evidence>
<evidence type="ECO:0000313" key="19">
    <source>
        <dbReference type="Proteomes" id="UP000092460"/>
    </source>
</evidence>
<dbReference type="InterPro" id="IPR038221">
    <property type="entry name" value="YidC_periplasmic_sf"/>
</dbReference>
<dbReference type="SUPFAM" id="SSF52540">
    <property type="entry name" value="P-loop containing nucleoside triphosphate hydrolases"/>
    <property type="match status" value="1"/>
</dbReference>
<keyword evidence="5" id="KW-1003">Cell membrane</keyword>
<dbReference type="EnsemblMetazoa" id="GPPI046735-RA">
    <property type="protein sequence ID" value="GPPI046735-PA"/>
    <property type="gene ID" value="GPPI046735"/>
</dbReference>
<dbReference type="PANTHER" id="PTHR42714">
    <property type="entry name" value="TRNA MODIFICATION GTPASE GTPBP3"/>
    <property type="match status" value="1"/>
</dbReference>
<dbReference type="Gene3D" id="3.40.50.300">
    <property type="entry name" value="P-loop containing nucleotide triphosphate hydrolases"/>
    <property type="match status" value="1"/>
</dbReference>
<dbReference type="InterPro" id="IPR027368">
    <property type="entry name" value="MnmE_dom2"/>
</dbReference>
<dbReference type="NCBIfam" id="TIGR03592">
    <property type="entry name" value="yidC_oxa1_cterm"/>
    <property type="match status" value="1"/>
</dbReference>
<dbReference type="EMBL" id="JXJN01024146">
    <property type="status" value="NOT_ANNOTATED_CDS"/>
    <property type="molecule type" value="Genomic_DNA"/>
</dbReference>
<dbReference type="InterPro" id="IPR031168">
    <property type="entry name" value="G_TrmE"/>
</dbReference>
<evidence type="ECO:0000259" key="16">
    <source>
        <dbReference type="Pfam" id="PF10396"/>
    </source>
</evidence>
<evidence type="ECO:0000256" key="4">
    <source>
        <dbReference type="ARBA" id="ARBA00022448"/>
    </source>
</evidence>
<sequence>MGLQNNFLFIAFIIISFIALETWQFEFSDSININKQKTIEKKSVIENEIPEKKNNLITITTDLLILKINPYGGNIEEVSLRNYFDDLNNKKLLKLLETSKDFLYQAESGLIKAYKTENYSIKLNPIFKSEKNKYVLSDEAKNLKVSLMYDDNTGIKNSFSFNIDHHILNYSNNPIEVTFFGQLKQSIESKKLGESYNFNFHTYRGAAYSSDHHKYKKYEFDDIKNNKNLNIYTVSGWIAMLQQYFLVAWIPEQINKYRFYTENFQNTNQAIIGFQSEPISILNGEEKNFRSTLWIGPKLQNMIKTVANNLNLTVDYGWLWFIAQPLFMIQDKYRQSQEMIALYKKQKVNPLGGCMPLLIQMPIFLSLYYMLSGSVELRHAPFVLWINDLSAKDPYYILPFIMGVTMFLIQKMSPSTSIDPDTIVNIATPPGKGGIGILRVSGNLSQHIAKIFLKQIPKIKYASYLPFYDIKGKLLDKGIALFFEKPSSLTGEDILELQAHGSPIILNILLQEISSIPNVRISNPGEFLERAFINGKIDLVQAESIADLINSCSIQAAKSALSNLKGEFSKKIYKILNVIKQLQIQHLSKYSSLLKEGAKVAIIGKPNSGKSSIFNALSGRNSAIVTKIPGTTRDILHENISINGIPVNISDTAGLRSTLDVVENIGIYRTLEEIKISNHILYVVDSNINKSSDIYQLWPKYKKFSLNLRNKITIIRNKADLSKEPIEATLISIPAYVKTLISDSLLKVDSGVLQIDKEDK</sequence>
<dbReference type="InterPro" id="IPR027417">
    <property type="entry name" value="P-loop_NTPase"/>
</dbReference>
<comment type="subcellular location">
    <subcellularLocation>
        <location evidence="1">Cell inner membrane</location>
        <topology evidence="1">Multi-pass membrane protein</topology>
    </subcellularLocation>
</comment>
<evidence type="ECO:0000256" key="13">
    <source>
        <dbReference type="SAM" id="Phobius"/>
    </source>
</evidence>
<dbReference type="EMBL" id="JXJN01024145">
    <property type="status" value="NOT_ANNOTATED_CDS"/>
    <property type="molecule type" value="Genomic_DNA"/>
</dbReference>
<dbReference type="InterPro" id="IPR005225">
    <property type="entry name" value="Small_GTP-bd"/>
</dbReference>
<dbReference type="InterPro" id="IPR001708">
    <property type="entry name" value="YidC/ALB3/OXA1/COX18"/>
</dbReference>
<accession>A0A1B0C1P6</accession>
<dbReference type="CDD" id="cd19961">
    <property type="entry name" value="EcYidC-like_peri"/>
    <property type="match status" value="1"/>
</dbReference>
<reference evidence="18" key="2">
    <citation type="submission" date="2020-05" db="UniProtKB">
        <authorList>
            <consortium name="EnsemblMetazoa"/>
        </authorList>
    </citation>
    <scope>IDENTIFICATION</scope>
    <source>
        <strain evidence="18">IAEA</strain>
    </source>
</reference>
<feature type="domain" description="Membrane insertase YidC N-terminal" evidence="17">
    <location>
        <begin position="57"/>
        <end position="328"/>
    </location>
</feature>
<evidence type="ECO:0000256" key="1">
    <source>
        <dbReference type="ARBA" id="ARBA00004429"/>
    </source>
</evidence>
<dbReference type="GO" id="GO:0005886">
    <property type="term" value="C:plasma membrane"/>
    <property type="evidence" value="ECO:0007669"/>
    <property type="project" value="UniProtKB-SubCell"/>
</dbReference>
<dbReference type="GO" id="GO:0032977">
    <property type="term" value="F:membrane insertase activity"/>
    <property type="evidence" value="ECO:0007669"/>
    <property type="project" value="InterPro"/>
</dbReference>
<dbReference type="NCBIfam" id="TIGR03593">
    <property type="entry name" value="yidC_nterm"/>
    <property type="match status" value="1"/>
</dbReference>
<dbReference type="Pfam" id="PF01926">
    <property type="entry name" value="MMR_HSR1"/>
    <property type="match status" value="1"/>
</dbReference>
<evidence type="ECO:0000256" key="10">
    <source>
        <dbReference type="ARBA" id="ARBA00023186"/>
    </source>
</evidence>
<keyword evidence="7" id="KW-0653">Protein transport</keyword>
<evidence type="ECO:0000256" key="7">
    <source>
        <dbReference type="ARBA" id="ARBA00022927"/>
    </source>
</evidence>
<dbReference type="GO" id="GO:0030488">
    <property type="term" value="P:tRNA methylation"/>
    <property type="evidence" value="ECO:0007669"/>
    <property type="project" value="TreeGrafter"/>
</dbReference>